<dbReference type="Pfam" id="PF00550">
    <property type="entry name" value="PP-binding"/>
    <property type="match status" value="1"/>
</dbReference>
<protein>
    <recommendedName>
        <fullName evidence="1">Carrier domain-containing protein</fullName>
    </recommendedName>
</protein>
<dbReference type="Proteomes" id="UP000593573">
    <property type="component" value="Unassembled WGS sequence"/>
</dbReference>
<sequence>MVHGFESHQGRDTHVTSCTVSPETKFADLGADSLDTVEIMMALEEQFGVSLEEGGAENIVTVQDATGLIEKVKVAAA</sequence>
<dbReference type="OrthoDB" id="448946at2759"/>
<proteinExistence type="predicted"/>
<dbReference type="PANTHER" id="PTHR46153:SF2">
    <property type="entry name" value="ACYL CARRIER PROTEIN"/>
    <property type="match status" value="1"/>
</dbReference>
<organism evidence="2 3">
    <name type="scientific">Gossypium klotzschianum</name>
    <dbReference type="NCBI Taxonomy" id="34286"/>
    <lineage>
        <taxon>Eukaryota</taxon>
        <taxon>Viridiplantae</taxon>
        <taxon>Streptophyta</taxon>
        <taxon>Embryophyta</taxon>
        <taxon>Tracheophyta</taxon>
        <taxon>Spermatophyta</taxon>
        <taxon>Magnoliopsida</taxon>
        <taxon>eudicotyledons</taxon>
        <taxon>Gunneridae</taxon>
        <taxon>Pentapetalae</taxon>
        <taxon>rosids</taxon>
        <taxon>malvids</taxon>
        <taxon>Malvales</taxon>
        <taxon>Malvaceae</taxon>
        <taxon>Malvoideae</taxon>
        <taxon>Gossypium</taxon>
    </lineage>
</organism>
<evidence type="ECO:0000259" key="1">
    <source>
        <dbReference type="PROSITE" id="PS50075"/>
    </source>
</evidence>
<name>A0A7J8TL99_9ROSI</name>
<dbReference type="AlphaFoldDB" id="A0A7J8TL99"/>
<keyword evidence="3" id="KW-1185">Reference proteome</keyword>
<dbReference type="InterPro" id="IPR036736">
    <property type="entry name" value="ACP-like_sf"/>
</dbReference>
<gene>
    <name evidence="2" type="ORF">Goklo_022035</name>
</gene>
<dbReference type="GO" id="GO:0000036">
    <property type="term" value="F:acyl carrier activity"/>
    <property type="evidence" value="ECO:0007669"/>
    <property type="project" value="InterPro"/>
</dbReference>
<comment type="caution">
    <text evidence="2">The sequence shown here is derived from an EMBL/GenBank/DDBJ whole genome shotgun (WGS) entry which is preliminary data.</text>
</comment>
<feature type="domain" description="Carrier" evidence="1">
    <location>
        <begin position="1"/>
        <end position="73"/>
    </location>
</feature>
<dbReference type="InterPro" id="IPR044813">
    <property type="entry name" value="ACP_chloroplastic"/>
</dbReference>
<dbReference type="PANTHER" id="PTHR46153">
    <property type="entry name" value="ACYL CARRIER PROTEIN"/>
    <property type="match status" value="1"/>
</dbReference>
<dbReference type="InterPro" id="IPR009081">
    <property type="entry name" value="PP-bd_ACP"/>
</dbReference>
<accession>A0A7J8TL99</accession>
<evidence type="ECO:0000313" key="2">
    <source>
        <dbReference type="EMBL" id="MBA0638972.1"/>
    </source>
</evidence>
<dbReference type="EMBL" id="JABFAB010000001">
    <property type="protein sequence ID" value="MBA0638972.1"/>
    <property type="molecule type" value="Genomic_DNA"/>
</dbReference>
<dbReference type="PROSITE" id="PS50075">
    <property type="entry name" value="CARRIER"/>
    <property type="match status" value="1"/>
</dbReference>
<dbReference type="Gene3D" id="1.10.1200.10">
    <property type="entry name" value="ACP-like"/>
    <property type="match status" value="1"/>
</dbReference>
<evidence type="ECO:0000313" key="3">
    <source>
        <dbReference type="Proteomes" id="UP000593573"/>
    </source>
</evidence>
<dbReference type="SUPFAM" id="SSF47336">
    <property type="entry name" value="ACP-like"/>
    <property type="match status" value="1"/>
</dbReference>
<reference evidence="2 3" key="1">
    <citation type="journal article" date="2019" name="Genome Biol. Evol.">
        <title>Insights into the evolution of the New World diploid cottons (Gossypium, subgenus Houzingenia) based on genome sequencing.</title>
        <authorList>
            <person name="Grover C.E."/>
            <person name="Arick M.A. 2nd"/>
            <person name="Thrash A."/>
            <person name="Conover J.L."/>
            <person name="Sanders W.S."/>
            <person name="Peterson D.G."/>
            <person name="Frelichowski J.E."/>
            <person name="Scheffler J.A."/>
            <person name="Scheffler B.E."/>
            <person name="Wendel J.F."/>
        </authorList>
    </citation>
    <scope>NUCLEOTIDE SEQUENCE [LARGE SCALE GENOMIC DNA]</scope>
    <source>
        <strain evidence="2">57</strain>
        <tissue evidence="2">Leaf</tissue>
    </source>
</reference>